<proteinExistence type="predicted"/>
<evidence type="ECO:0000313" key="1">
    <source>
        <dbReference type="EMBL" id="OGI43587.1"/>
    </source>
</evidence>
<evidence type="ECO:0008006" key="3">
    <source>
        <dbReference type="Google" id="ProtNLM"/>
    </source>
</evidence>
<sequence length="228" mass="25214">MIRSRIAPLFAAMAVLAGCAGLPDIRMADDEKARLKNYPGIRAVHHEAPPLTITTAGRALLNDITLGTAGGVKNLANHFGISDPAISIKASIVQTLERDAGFKKLADMAQPLPWNPEFRKLDMLQSKYKGGTVLDVMTINWSGMYFASNWTRYHLGYVVQARLVRLDDGKELWNTWCNYNSEKNGGYNPNMDELAANNGALLKKIYADAAKYCGAQVINHFMNRNTPQ</sequence>
<dbReference type="PROSITE" id="PS51257">
    <property type="entry name" value="PROKAR_LIPOPROTEIN"/>
    <property type="match status" value="1"/>
</dbReference>
<gene>
    <name evidence="1" type="ORF">A2V92_04885</name>
</gene>
<evidence type="ECO:0000313" key="2">
    <source>
        <dbReference type="Proteomes" id="UP000179344"/>
    </source>
</evidence>
<reference evidence="1 2" key="1">
    <citation type="journal article" date="2016" name="Nat. Commun.">
        <title>Thousands of microbial genomes shed light on interconnected biogeochemical processes in an aquifer system.</title>
        <authorList>
            <person name="Anantharaman K."/>
            <person name="Brown C.T."/>
            <person name="Hug L.A."/>
            <person name="Sharon I."/>
            <person name="Castelle C.J."/>
            <person name="Probst A.J."/>
            <person name="Thomas B.C."/>
            <person name="Singh A."/>
            <person name="Wilkins M.J."/>
            <person name="Karaoz U."/>
            <person name="Brodie E.L."/>
            <person name="Williams K.H."/>
            <person name="Hubbard S.S."/>
            <person name="Banfield J.F."/>
        </authorList>
    </citation>
    <scope>NUCLEOTIDE SEQUENCE [LARGE SCALE GENOMIC DNA]</scope>
</reference>
<protein>
    <recommendedName>
        <fullName evidence="3">Lipoprotein</fullName>
    </recommendedName>
</protein>
<accession>A0A1F6TEL5</accession>
<dbReference type="Proteomes" id="UP000179344">
    <property type="component" value="Unassembled WGS sequence"/>
</dbReference>
<comment type="caution">
    <text evidence="1">The sequence shown here is derived from an EMBL/GenBank/DDBJ whole genome shotgun (WGS) entry which is preliminary data.</text>
</comment>
<dbReference type="AlphaFoldDB" id="A0A1F6TEL5"/>
<dbReference type="EMBL" id="MFST01000107">
    <property type="protein sequence ID" value="OGI43587.1"/>
    <property type="molecule type" value="Genomic_DNA"/>
</dbReference>
<organism evidence="1 2">
    <name type="scientific">Candidatus Muproteobacteria bacterium RBG_16_65_31</name>
    <dbReference type="NCBI Taxonomy" id="1817759"/>
    <lineage>
        <taxon>Bacteria</taxon>
        <taxon>Pseudomonadati</taxon>
        <taxon>Pseudomonadota</taxon>
        <taxon>Candidatus Muproteobacteria</taxon>
    </lineage>
</organism>
<name>A0A1F6TEL5_9PROT</name>